<accession>N6ZLS7</accession>
<dbReference type="InterPro" id="IPR058240">
    <property type="entry name" value="rSAM_sf"/>
</dbReference>
<dbReference type="Gene3D" id="3.20.20.70">
    <property type="entry name" value="Aldolase class I"/>
    <property type="match status" value="1"/>
</dbReference>
<dbReference type="GO" id="GO:0051539">
    <property type="term" value="F:4 iron, 4 sulfur cluster binding"/>
    <property type="evidence" value="ECO:0007669"/>
    <property type="project" value="UniProtKB-KW"/>
</dbReference>
<comment type="cofactor">
    <cofactor evidence="1">
        <name>pyridoxal 5'-phosphate</name>
        <dbReference type="ChEBI" id="CHEBI:597326"/>
    </cofactor>
</comment>
<dbReference type="Proteomes" id="UP000013047">
    <property type="component" value="Unassembled WGS sequence"/>
</dbReference>
<dbReference type="EMBL" id="AMXF01000210">
    <property type="protein sequence ID" value="ENO95497.1"/>
    <property type="molecule type" value="Genomic_DNA"/>
</dbReference>
<evidence type="ECO:0000256" key="5">
    <source>
        <dbReference type="ARBA" id="ARBA00022691"/>
    </source>
</evidence>
<dbReference type="InterPro" id="IPR013785">
    <property type="entry name" value="Aldolase_TIM"/>
</dbReference>
<evidence type="ECO:0000256" key="9">
    <source>
        <dbReference type="ARBA" id="ARBA00023014"/>
    </source>
</evidence>
<proteinExistence type="inferred from homology"/>
<evidence type="ECO:0000256" key="4">
    <source>
        <dbReference type="ARBA" id="ARBA00022485"/>
    </source>
</evidence>
<reference evidence="10 11" key="1">
    <citation type="submission" date="2012-09" db="EMBL/GenBank/DDBJ databases">
        <title>Draft Genome Sequences of 6 Strains from Genus Thauera.</title>
        <authorList>
            <person name="Liu B."/>
            <person name="Shapleigh J.P."/>
            <person name="Frostegard A.H."/>
        </authorList>
    </citation>
    <scope>NUCLEOTIDE SEQUENCE [LARGE SCALE GENOMIC DNA]</scope>
    <source>
        <strain evidence="10 11">B4P</strain>
    </source>
</reference>
<dbReference type="SFLD" id="SFLDG01070">
    <property type="entry name" value="PLP-dependent"/>
    <property type="match status" value="1"/>
</dbReference>
<keyword evidence="6" id="KW-0479">Metal-binding</keyword>
<evidence type="ECO:0000256" key="8">
    <source>
        <dbReference type="ARBA" id="ARBA00023004"/>
    </source>
</evidence>
<keyword evidence="11" id="KW-1185">Reference proteome</keyword>
<dbReference type="InterPro" id="IPR007197">
    <property type="entry name" value="rSAM"/>
</dbReference>
<comment type="caution">
    <text evidence="10">The sequence shown here is derived from an EMBL/GenBank/DDBJ whole genome shotgun (WGS) entry which is preliminary data.</text>
</comment>
<evidence type="ECO:0000256" key="7">
    <source>
        <dbReference type="ARBA" id="ARBA00022898"/>
    </source>
</evidence>
<evidence type="ECO:0000256" key="1">
    <source>
        <dbReference type="ARBA" id="ARBA00001933"/>
    </source>
</evidence>
<evidence type="ECO:0000313" key="10">
    <source>
        <dbReference type="EMBL" id="ENO95497.1"/>
    </source>
</evidence>
<evidence type="ECO:0000313" key="11">
    <source>
        <dbReference type="Proteomes" id="UP000013047"/>
    </source>
</evidence>
<comment type="similarity">
    <text evidence="3">Belongs to the radical SAM superfamily. KamA family.</text>
</comment>
<dbReference type="PANTHER" id="PTHR30538">
    <property type="entry name" value="LYSINE 2,3-AMINOMUTASE-RELATED"/>
    <property type="match status" value="1"/>
</dbReference>
<evidence type="ECO:0000256" key="2">
    <source>
        <dbReference type="ARBA" id="ARBA00001966"/>
    </source>
</evidence>
<dbReference type="SFLD" id="SFLDS00029">
    <property type="entry name" value="Radical_SAM"/>
    <property type="match status" value="1"/>
</dbReference>
<organism evidence="10 11">
    <name type="scientific">Thauera phenylacetica B4P</name>
    <dbReference type="NCBI Taxonomy" id="1234382"/>
    <lineage>
        <taxon>Bacteria</taxon>
        <taxon>Pseudomonadati</taxon>
        <taxon>Pseudomonadota</taxon>
        <taxon>Betaproteobacteria</taxon>
        <taxon>Rhodocyclales</taxon>
        <taxon>Zoogloeaceae</taxon>
        <taxon>Thauera</taxon>
    </lineage>
</organism>
<evidence type="ECO:0000256" key="3">
    <source>
        <dbReference type="ARBA" id="ARBA00008703"/>
    </source>
</evidence>
<dbReference type="RefSeq" id="WP_004374812.1">
    <property type="nucleotide sequence ID" value="NZ_AMXF01000210.1"/>
</dbReference>
<sequence length="503" mass="57266">MSAQVHALKASTPRAAQQPDALRPAVAIHGQAVHAPRSAAAQTLADPAARPTQLVPPVAQHFAPTPFKVFTARDLDRIPQLARLTPEQRFEMKVVAAVLPFRVNQYVIDELIDWADVPRDPIFQLTFPQRGMLAPEHYDRIATLLENGADKDELEHAVAEVRHALNPHPADQMQMNMPLDEHGNRIDGLQHKYRETVLFFPSQGQTCHAYCTFCFRWAQFVGDKDLRIASSEARQLHDYLRSHPEVTDLLVTGGDPMVMKTRHLRDYLEPLLRPEFDHIQTIRIGSKALTFWPHRFLGAEDADDLMHLLQQLVEAGKHVALMAHYNHWKELETDAAQAAIRRIRATGVVIRAQGPLIAHINDDPAAWARLWKTEVRLGLVPYYMFVERDTGARHYFEVPLARAWEIYQQAIQQVSGLARTARGPSMSASPGKVEIQGVTEIAGEKVFVLRFIQGRNPDWVQRPFFAKFDAQATWLDQLVPAFGEEKWFWQDEYEAIREEKLAE</sequence>
<dbReference type="InterPro" id="IPR003739">
    <property type="entry name" value="Lys_aminomutase/Glu_NH3_mut"/>
</dbReference>
<evidence type="ECO:0000256" key="6">
    <source>
        <dbReference type="ARBA" id="ARBA00022723"/>
    </source>
</evidence>
<dbReference type="PANTHER" id="PTHR30538:SF0">
    <property type="entry name" value="L-LYSINE 2,3-AMINOMUTASE AQ_1632-RELATED"/>
    <property type="match status" value="1"/>
</dbReference>
<name>N6ZLS7_9RHOO</name>
<dbReference type="GO" id="GO:0046872">
    <property type="term" value="F:metal ion binding"/>
    <property type="evidence" value="ECO:0007669"/>
    <property type="project" value="UniProtKB-KW"/>
</dbReference>
<dbReference type="GO" id="GO:0003824">
    <property type="term" value="F:catalytic activity"/>
    <property type="evidence" value="ECO:0007669"/>
    <property type="project" value="InterPro"/>
</dbReference>
<keyword evidence="9" id="KW-0411">Iron-sulfur</keyword>
<comment type="cofactor">
    <cofactor evidence="2">
        <name>[4Fe-4S] cluster</name>
        <dbReference type="ChEBI" id="CHEBI:49883"/>
    </cofactor>
</comment>
<keyword evidence="7" id="KW-0663">Pyridoxal phosphate</keyword>
<dbReference type="SUPFAM" id="SSF102114">
    <property type="entry name" value="Radical SAM enzymes"/>
    <property type="match status" value="1"/>
</dbReference>
<gene>
    <name evidence="10" type="ORF">C667_18726</name>
</gene>
<keyword evidence="8" id="KW-0408">Iron</keyword>
<protein>
    <submittedName>
        <fullName evidence="10">L-lysine 2,3-aminomutase</fullName>
    </submittedName>
</protein>
<dbReference type="AlphaFoldDB" id="N6ZLS7"/>
<keyword evidence="4" id="KW-0004">4Fe-4S</keyword>
<keyword evidence="5" id="KW-0949">S-adenosyl-L-methionine</keyword>